<proteinExistence type="predicted"/>
<dbReference type="Gene3D" id="2.30.30.40">
    <property type="entry name" value="SH3 Domains"/>
    <property type="match status" value="1"/>
</dbReference>
<feature type="non-terminal residue" evidence="6">
    <location>
        <position position="304"/>
    </location>
</feature>
<dbReference type="InterPro" id="IPR000219">
    <property type="entry name" value="DH_dom"/>
</dbReference>
<evidence type="ECO:0000313" key="7">
    <source>
        <dbReference type="Proteomes" id="UP000792457"/>
    </source>
</evidence>
<dbReference type="PRINTS" id="PR00452">
    <property type="entry name" value="SH3DOMAIN"/>
</dbReference>
<feature type="region of interest" description="Disordered" evidence="3">
    <location>
        <begin position="282"/>
        <end position="304"/>
    </location>
</feature>
<evidence type="ECO:0000256" key="2">
    <source>
        <dbReference type="PROSITE-ProRule" id="PRU00192"/>
    </source>
</evidence>
<dbReference type="AlphaFoldDB" id="A0A8K0KDL7"/>
<reference evidence="6" key="1">
    <citation type="submission" date="2013-04" db="EMBL/GenBank/DDBJ databases">
        <authorList>
            <person name="Qu J."/>
            <person name="Murali S.C."/>
            <person name="Bandaranaike D."/>
            <person name="Bellair M."/>
            <person name="Blankenburg K."/>
            <person name="Chao H."/>
            <person name="Dinh H."/>
            <person name="Doddapaneni H."/>
            <person name="Downs B."/>
            <person name="Dugan-Rocha S."/>
            <person name="Elkadiri S."/>
            <person name="Gnanaolivu R.D."/>
            <person name="Hernandez B."/>
            <person name="Javaid M."/>
            <person name="Jayaseelan J.C."/>
            <person name="Lee S."/>
            <person name="Li M."/>
            <person name="Ming W."/>
            <person name="Munidasa M."/>
            <person name="Muniz J."/>
            <person name="Nguyen L."/>
            <person name="Ongeri F."/>
            <person name="Osuji N."/>
            <person name="Pu L.-L."/>
            <person name="Puazo M."/>
            <person name="Qu C."/>
            <person name="Quiroz J."/>
            <person name="Raj R."/>
            <person name="Weissenberger G."/>
            <person name="Xin Y."/>
            <person name="Zou X."/>
            <person name="Han Y."/>
            <person name="Richards S."/>
            <person name="Worley K."/>
            <person name="Muzny D."/>
            <person name="Gibbs R."/>
        </authorList>
    </citation>
    <scope>NUCLEOTIDE SEQUENCE</scope>
    <source>
        <strain evidence="6">Sampled in the wild</strain>
    </source>
</reference>
<dbReference type="PROSITE" id="PS50010">
    <property type="entry name" value="DH_2"/>
    <property type="match status" value="1"/>
</dbReference>
<organism evidence="6 7">
    <name type="scientific">Ladona fulva</name>
    <name type="common">Scarce chaser dragonfly</name>
    <name type="synonym">Libellula fulva</name>
    <dbReference type="NCBI Taxonomy" id="123851"/>
    <lineage>
        <taxon>Eukaryota</taxon>
        <taxon>Metazoa</taxon>
        <taxon>Ecdysozoa</taxon>
        <taxon>Arthropoda</taxon>
        <taxon>Hexapoda</taxon>
        <taxon>Insecta</taxon>
        <taxon>Pterygota</taxon>
        <taxon>Palaeoptera</taxon>
        <taxon>Odonata</taxon>
        <taxon>Epiprocta</taxon>
        <taxon>Anisoptera</taxon>
        <taxon>Libelluloidea</taxon>
        <taxon>Libellulidae</taxon>
        <taxon>Ladona</taxon>
    </lineage>
</organism>
<evidence type="ECO:0000256" key="3">
    <source>
        <dbReference type="SAM" id="MobiDB-lite"/>
    </source>
</evidence>
<dbReference type="Gene3D" id="1.20.900.10">
    <property type="entry name" value="Dbl homology (DH) domain"/>
    <property type="match status" value="1"/>
</dbReference>
<name>A0A8K0KDL7_LADFU</name>
<sequence length="304" mass="33958">MRATLSIDRARLYRPRKSKMGLTKLSANSNQKWREVHMLCKLFILSKGKIMMRKGDIITVTQMEEGGWWEGTLDGKTGWFPANYVQECKQGGSSVQSDAYLSPGKGGTSPVSPTSPIQGVAARKAYRHVVLTDLVESERVHVGEMKTLLNSYLQPLQKMPLLNNEEYTHLLSNLPAVLEAHEQLLRGMEAELRVEERQDGGFARVGRLFLSSAPMLKNVHSTYCAGHPRAVCLLEKYRDDLGTYMENRGATPPGLLVLTTGLSRPFRRLDKYAGMLQELERHLGEGHPDSGDTQRSVSIYGEVA</sequence>
<evidence type="ECO:0000259" key="5">
    <source>
        <dbReference type="PROSITE" id="PS50010"/>
    </source>
</evidence>
<keyword evidence="7" id="KW-1185">Reference proteome</keyword>
<dbReference type="PANTHER" id="PTHR46026">
    <property type="entry name" value="RHO-TYPE GUANINE NUCLEOTIDE EXCHANGE FACTOR, ISOFORM F"/>
    <property type="match status" value="1"/>
</dbReference>
<dbReference type="SUPFAM" id="SSF50044">
    <property type="entry name" value="SH3-domain"/>
    <property type="match status" value="1"/>
</dbReference>
<dbReference type="Proteomes" id="UP000792457">
    <property type="component" value="Unassembled WGS sequence"/>
</dbReference>
<dbReference type="PANTHER" id="PTHR46026:SF1">
    <property type="entry name" value="RHO-TYPE GUANINE NUCLEOTIDE EXCHANGE FACTOR, ISOFORM F"/>
    <property type="match status" value="1"/>
</dbReference>
<keyword evidence="1 2" id="KW-0728">SH3 domain</keyword>
<evidence type="ECO:0000313" key="6">
    <source>
        <dbReference type="EMBL" id="KAG8233027.1"/>
    </source>
</evidence>
<dbReference type="GO" id="GO:0005085">
    <property type="term" value="F:guanyl-nucleotide exchange factor activity"/>
    <property type="evidence" value="ECO:0007669"/>
    <property type="project" value="InterPro"/>
</dbReference>
<dbReference type="SMART" id="SM00325">
    <property type="entry name" value="RhoGEF"/>
    <property type="match status" value="1"/>
</dbReference>
<evidence type="ECO:0008006" key="8">
    <source>
        <dbReference type="Google" id="ProtNLM"/>
    </source>
</evidence>
<gene>
    <name evidence="6" type="ORF">J437_LFUL012167</name>
</gene>
<dbReference type="SUPFAM" id="SSF48065">
    <property type="entry name" value="DBL homology domain (DH-domain)"/>
    <property type="match status" value="1"/>
</dbReference>
<dbReference type="EMBL" id="KZ308682">
    <property type="protein sequence ID" value="KAG8233027.1"/>
    <property type="molecule type" value="Genomic_DNA"/>
</dbReference>
<dbReference type="InterPro" id="IPR001452">
    <property type="entry name" value="SH3_domain"/>
</dbReference>
<accession>A0A8K0KDL7</accession>
<evidence type="ECO:0000259" key="4">
    <source>
        <dbReference type="PROSITE" id="PS50002"/>
    </source>
</evidence>
<feature type="domain" description="SH3" evidence="4">
    <location>
        <begin position="31"/>
        <end position="90"/>
    </location>
</feature>
<reference evidence="6" key="2">
    <citation type="submission" date="2017-10" db="EMBL/GenBank/DDBJ databases">
        <title>Ladona fulva Genome sequencing and assembly.</title>
        <authorList>
            <person name="Murali S."/>
            <person name="Richards S."/>
            <person name="Bandaranaike D."/>
            <person name="Bellair M."/>
            <person name="Blankenburg K."/>
            <person name="Chao H."/>
            <person name="Dinh H."/>
            <person name="Doddapaneni H."/>
            <person name="Dugan-Rocha S."/>
            <person name="Elkadiri S."/>
            <person name="Gnanaolivu R."/>
            <person name="Hernandez B."/>
            <person name="Skinner E."/>
            <person name="Javaid M."/>
            <person name="Lee S."/>
            <person name="Li M."/>
            <person name="Ming W."/>
            <person name="Munidasa M."/>
            <person name="Muniz J."/>
            <person name="Nguyen L."/>
            <person name="Hughes D."/>
            <person name="Osuji N."/>
            <person name="Pu L.-L."/>
            <person name="Puazo M."/>
            <person name="Qu C."/>
            <person name="Quiroz J."/>
            <person name="Raj R."/>
            <person name="Weissenberger G."/>
            <person name="Xin Y."/>
            <person name="Zou X."/>
            <person name="Han Y."/>
            <person name="Worley K."/>
            <person name="Muzny D."/>
            <person name="Gibbs R."/>
        </authorList>
    </citation>
    <scope>NUCLEOTIDE SEQUENCE</scope>
    <source>
        <strain evidence="6">Sampled in the wild</strain>
    </source>
</reference>
<protein>
    <recommendedName>
        <fullName evidence="8">Rho guanine nucleotide exchange factor 7</fullName>
    </recommendedName>
</protein>
<comment type="caution">
    <text evidence="6">The sequence shown here is derived from an EMBL/GenBank/DDBJ whole genome shotgun (WGS) entry which is preliminary data.</text>
</comment>
<dbReference type="Pfam" id="PF00621">
    <property type="entry name" value="RhoGEF"/>
    <property type="match status" value="1"/>
</dbReference>
<dbReference type="CDD" id="cd00160">
    <property type="entry name" value="RhoGEF"/>
    <property type="match status" value="1"/>
</dbReference>
<feature type="domain" description="DH" evidence="5">
    <location>
        <begin position="126"/>
        <end position="304"/>
    </location>
</feature>
<dbReference type="Pfam" id="PF14604">
    <property type="entry name" value="SH3_9"/>
    <property type="match status" value="1"/>
</dbReference>
<evidence type="ECO:0000256" key="1">
    <source>
        <dbReference type="ARBA" id="ARBA00022443"/>
    </source>
</evidence>
<dbReference type="OrthoDB" id="6019202at2759"/>
<feature type="compositionally biased region" description="Basic and acidic residues" evidence="3">
    <location>
        <begin position="282"/>
        <end position="292"/>
    </location>
</feature>
<dbReference type="SMART" id="SM00326">
    <property type="entry name" value="SH3"/>
    <property type="match status" value="1"/>
</dbReference>
<dbReference type="InterPro" id="IPR035899">
    <property type="entry name" value="DBL_dom_sf"/>
</dbReference>
<dbReference type="InterPro" id="IPR036028">
    <property type="entry name" value="SH3-like_dom_sf"/>
</dbReference>
<dbReference type="PROSITE" id="PS50002">
    <property type="entry name" value="SH3"/>
    <property type="match status" value="1"/>
</dbReference>
<dbReference type="GO" id="GO:0005737">
    <property type="term" value="C:cytoplasm"/>
    <property type="evidence" value="ECO:0007669"/>
    <property type="project" value="TreeGrafter"/>
</dbReference>